<evidence type="ECO:0000313" key="5">
    <source>
        <dbReference type="EMBL" id="CAH1450392.1"/>
    </source>
</evidence>
<dbReference type="GO" id="GO:0004861">
    <property type="term" value="F:cyclin-dependent protein serine/threonine kinase inhibitor activity"/>
    <property type="evidence" value="ECO:0007669"/>
    <property type="project" value="InterPro"/>
</dbReference>
<name>A0AAU9PL46_9ASTR</name>
<gene>
    <name evidence="5" type="ORF">LVIROSA_LOCUS35821</name>
</gene>
<feature type="compositionally biased region" description="Low complexity" evidence="3">
    <location>
        <begin position="122"/>
        <end position="131"/>
    </location>
</feature>
<dbReference type="InterPro" id="IPR044275">
    <property type="entry name" value="KRP"/>
</dbReference>
<comment type="caution">
    <text evidence="5">The sequence shown here is derived from an EMBL/GenBank/DDBJ whole genome shotgun (WGS) entry which is preliminary data.</text>
</comment>
<dbReference type="EMBL" id="CAKMRJ010005634">
    <property type="protein sequence ID" value="CAH1450392.1"/>
    <property type="molecule type" value="Genomic_DNA"/>
</dbReference>
<dbReference type="GO" id="GO:0005654">
    <property type="term" value="C:nucleoplasm"/>
    <property type="evidence" value="ECO:0007669"/>
    <property type="project" value="UniProtKB-SubCell"/>
</dbReference>
<dbReference type="PANTHER" id="PTHR46776">
    <property type="entry name" value="CYCLIN-DEPENDENT KINASE INHIBITOR 4-RELATED"/>
    <property type="match status" value="1"/>
</dbReference>
<dbReference type="Proteomes" id="UP001157418">
    <property type="component" value="Unassembled WGS sequence"/>
</dbReference>
<proteinExistence type="predicted"/>
<keyword evidence="2" id="KW-0131">Cell cycle</keyword>
<evidence type="ECO:0000256" key="1">
    <source>
        <dbReference type="ARBA" id="ARBA00004642"/>
    </source>
</evidence>
<evidence type="ECO:0000256" key="3">
    <source>
        <dbReference type="SAM" id="MobiDB-lite"/>
    </source>
</evidence>
<accession>A0AAU9PL46</accession>
<sequence>MIEETCTSGCESTEEVSTMEVPNSHEDVRRSRDTDVSSSGTGKRRRLDSQAQENIFQLRFQSRREIDFNFHENVVLTAESGVSDHASSFICSINDDSRPDLKAECLSETEIFMSSNDGFSRETSASSVVSLESEEMEPLSTSTPKKKKTSTANEATSGHKPPPEKSPSPAELEEFFSEAEKYEKKRFTEKYNYDIVKDVPMEGSLPQIRENERRHVESGVECVANFDHASDLM</sequence>
<dbReference type="PIRSF" id="PIRSF017811">
    <property type="entry name" value="CDK_inhib_pln"/>
    <property type="match status" value="1"/>
</dbReference>
<dbReference type="GO" id="GO:0051726">
    <property type="term" value="P:regulation of cell cycle"/>
    <property type="evidence" value="ECO:0007669"/>
    <property type="project" value="InterPro"/>
</dbReference>
<protein>
    <recommendedName>
        <fullName evidence="4">Cyclin-dependent kinase inhibitor domain-containing protein</fullName>
    </recommendedName>
</protein>
<feature type="region of interest" description="Disordered" evidence="3">
    <location>
        <begin position="1"/>
        <end position="50"/>
    </location>
</feature>
<dbReference type="Pfam" id="PF02234">
    <property type="entry name" value="CDI"/>
    <property type="match status" value="1"/>
</dbReference>
<comment type="subcellular location">
    <subcellularLocation>
        <location evidence="1">Nucleus</location>
        <location evidence="1">Nucleoplasm</location>
    </subcellularLocation>
</comment>
<feature type="compositionally biased region" description="Low complexity" evidence="3">
    <location>
        <begin position="1"/>
        <end position="18"/>
    </location>
</feature>
<organism evidence="5 6">
    <name type="scientific">Lactuca virosa</name>
    <dbReference type="NCBI Taxonomy" id="75947"/>
    <lineage>
        <taxon>Eukaryota</taxon>
        <taxon>Viridiplantae</taxon>
        <taxon>Streptophyta</taxon>
        <taxon>Embryophyta</taxon>
        <taxon>Tracheophyta</taxon>
        <taxon>Spermatophyta</taxon>
        <taxon>Magnoliopsida</taxon>
        <taxon>eudicotyledons</taxon>
        <taxon>Gunneridae</taxon>
        <taxon>Pentapetalae</taxon>
        <taxon>asterids</taxon>
        <taxon>campanulids</taxon>
        <taxon>Asterales</taxon>
        <taxon>Asteraceae</taxon>
        <taxon>Cichorioideae</taxon>
        <taxon>Cichorieae</taxon>
        <taxon>Lactucinae</taxon>
        <taxon>Lactuca</taxon>
    </lineage>
</organism>
<evidence type="ECO:0000259" key="4">
    <source>
        <dbReference type="Pfam" id="PF02234"/>
    </source>
</evidence>
<dbReference type="AlphaFoldDB" id="A0AAU9PL46"/>
<evidence type="ECO:0000313" key="6">
    <source>
        <dbReference type="Proteomes" id="UP001157418"/>
    </source>
</evidence>
<feature type="domain" description="Cyclin-dependent kinase inhibitor" evidence="4">
    <location>
        <begin position="167"/>
        <end position="204"/>
    </location>
</feature>
<reference evidence="5 6" key="1">
    <citation type="submission" date="2022-01" db="EMBL/GenBank/DDBJ databases">
        <authorList>
            <person name="Xiong W."/>
            <person name="Schranz E."/>
        </authorList>
    </citation>
    <scope>NUCLEOTIDE SEQUENCE [LARGE SCALE GENOMIC DNA]</scope>
</reference>
<feature type="compositionally biased region" description="Basic and acidic residues" evidence="3">
    <location>
        <begin position="23"/>
        <end position="35"/>
    </location>
</feature>
<evidence type="ECO:0000256" key="2">
    <source>
        <dbReference type="ARBA" id="ARBA00023306"/>
    </source>
</evidence>
<keyword evidence="6" id="KW-1185">Reference proteome</keyword>
<feature type="region of interest" description="Disordered" evidence="3">
    <location>
        <begin position="117"/>
        <end position="173"/>
    </location>
</feature>
<dbReference type="InterPro" id="IPR003175">
    <property type="entry name" value="CDI_dom"/>
</dbReference>